<dbReference type="EMBL" id="CTEE01000002">
    <property type="protein sequence ID" value="CQD24139.1"/>
    <property type="molecule type" value="Genomic_DNA"/>
</dbReference>
<accession>A0A0E4H2P0</accession>
<organism evidence="2 3">
    <name type="scientific">Mycobacterium lentiflavum</name>
    <dbReference type="NCBI Taxonomy" id="141349"/>
    <lineage>
        <taxon>Bacteria</taxon>
        <taxon>Bacillati</taxon>
        <taxon>Actinomycetota</taxon>
        <taxon>Actinomycetes</taxon>
        <taxon>Mycobacteriales</taxon>
        <taxon>Mycobacteriaceae</taxon>
        <taxon>Mycobacterium</taxon>
        <taxon>Mycobacterium simiae complex</taxon>
    </lineage>
</organism>
<dbReference type="SUPFAM" id="SSF46785">
    <property type="entry name" value="Winged helix' DNA-binding domain"/>
    <property type="match status" value="1"/>
</dbReference>
<dbReference type="InterPro" id="IPR036388">
    <property type="entry name" value="WH-like_DNA-bd_sf"/>
</dbReference>
<dbReference type="Proteomes" id="UP000199251">
    <property type="component" value="Unassembled WGS sequence"/>
</dbReference>
<feature type="region of interest" description="Disordered" evidence="1">
    <location>
        <begin position="312"/>
        <end position="333"/>
    </location>
</feature>
<sequence length="379" mass="41558">MSVITHAVWRGHTIASITALTAPGRPWHNGLGASYQRYHHHAHAALTRDFTKAITWLAANLVEDRRAQHKNKNTQGGTTGWQGSEQLRNWLANGCAWADTEFQGQRYRWTVHAVLQTLAVHADRAGQMINGTPVVGVGGRALSLACGLLSADTIWRVLRDLRDRPGSPITQVRSAIGLDADWYALTSQNKIETDPIRLQRARVEDVHPAWGVLGHQHRRVYELIAYHGLTNRADLYAAARISKSTVNATIVELTVAGLIKTTGRGTVATGSTSLNDIATAHHLDDITQTRIAEYRAERTQWRNWLEARDTRIGRSTPSASSIAPCTTATPGSEDPIEQAYLESVLSTGPPADIEHNTSRQHTDAIALIGDMLGGRILNV</sequence>
<evidence type="ECO:0000256" key="1">
    <source>
        <dbReference type="SAM" id="MobiDB-lite"/>
    </source>
</evidence>
<feature type="compositionally biased region" description="Polar residues" evidence="1">
    <location>
        <begin position="313"/>
        <end position="330"/>
    </location>
</feature>
<name>A0A0E4H2P0_MYCLN</name>
<dbReference type="AlphaFoldDB" id="A0A0E4H2P0"/>
<dbReference type="STRING" id="141349.BN1232_06069"/>
<reference evidence="2 3" key="1">
    <citation type="submission" date="2015-03" db="EMBL/GenBank/DDBJ databases">
        <authorList>
            <person name="Urmite Genomes"/>
        </authorList>
    </citation>
    <scope>NUCLEOTIDE SEQUENCE [LARGE SCALE GENOMIC DNA]</scope>
    <source>
        <strain evidence="2 3">CSUR P1491</strain>
    </source>
</reference>
<protein>
    <submittedName>
        <fullName evidence="2">Uncharacterized protein</fullName>
    </submittedName>
</protein>
<dbReference type="InterPro" id="IPR036390">
    <property type="entry name" value="WH_DNA-bd_sf"/>
</dbReference>
<evidence type="ECO:0000313" key="3">
    <source>
        <dbReference type="Proteomes" id="UP000199251"/>
    </source>
</evidence>
<gene>
    <name evidence="2" type="ORF">BN1232_06069</name>
</gene>
<dbReference type="OrthoDB" id="3654095at2"/>
<dbReference type="Gene3D" id="1.10.10.10">
    <property type="entry name" value="Winged helix-like DNA-binding domain superfamily/Winged helix DNA-binding domain"/>
    <property type="match status" value="1"/>
</dbReference>
<proteinExistence type="predicted"/>
<dbReference type="RefSeq" id="WP_090609854.1">
    <property type="nucleotide sequence ID" value="NZ_CTEE01000002.1"/>
</dbReference>
<evidence type="ECO:0000313" key="2">
    <source>
        <dbReference type="EMBL" id="CQD24139.1"/>
    </source>
</evidence>